<keyword evidence="7" id="KW-0808">Transferase</keyword>
<keyword evidence="12" id="KW-0460">Magnesium</keyword>
<accession>A0ABW1FTQ2</accession>
<comment type="cofactor">
    <cofactor evidence="1">
        <name>Mg(2+)</name>
        <dbReference type="ChEBI" id="CHEBI:18420"/>
    </cofactor>
</comment>
<dbReference type="Pfam" id="PF01326">
    <property type="entry name" value="PPDK_N"/>
    <property type="match status" value="1"/>
</dbReference>
<dbReference type="PANTHER" id="PTHR43030:SF1">
    <property type="entry name" value="PHOSPHOENOLPYRUVATE SYNTHASE"/>
    <property type="match status" value="1"/>
</dbReference>
<dbReference type="InterPro" id="IPR006319">
    <property type="entry name" value="PEP_synth"/>
</dbReference>
<dbReference type="Gene3D" id="3.30.1490.20">
    <property type="entry name" value="ATP-grasp fold, A domain"/>
    <property type="match status" value="2"/>
</dbReference>
<evidence type="ECO:0000256" key="10">
    <source>
        <dbReference type="ARBA" id="ARBA00022777"/>
    </source>
</evidence>
<proteinExistence type="inferred from homology"/>
<evidence type="ECO:0000313" key="17">
    <source>
        <dbReference type="Proteomes" id="UP001596241"/>
    </source>
</evidence>
<reference evidence="17" key="1">
    <citation type="journal article" date="2019" name="Int. J. Syst. Evol. Microbiol.">
        <title>The Global Catalogue of Microorganisms (GCM) 10K type strain sequencing project: providing services to taxonomists for standard genome sequencing and annotation.</title>
        <authorList>
            <consortium name="The Broad Institute Genomics Platform"/>
            <consortium name="The Broad Institute Genome Sequencing Center for Infectious Disease"/>
            <person name="Wu L."/>
            <person name="Ma J."/>
        </authorList>
    </citation>
    <scope>NUCLEOTIDE SEQUENCE [LARGE SCALE GENOMIC DNA]</scope>
    <source>
        <strain evidence="17">CGMCC 1.15809</strain>
    </source>
</reference>
<dbReference type="RefSeq" id="WP_345085240.1">
    <property type="nucleotide sequence ID" value="NZ_BAAAWG010000008.1"/>
</dbReference>
<evidence type="ECO:0000256" key="5">
    <source>
        <dbReference type="ARBA" id="ARBA00011996"/>
    </source>
</evidence>
<keyword evidence="9" id="KW-0547">Nucleotide-binding</keyword>
<dbReference type="SUPFAM" id="SSF56059">
    <property type="entry name" value="Glutathione synthetase ATP-binding domain-like"/>
    <property type="match status" value="1"/>
</dbReference>
<evidence type="ECO:0000256" key="12">
    <source>
        <dbReference type="ARBA" id="ARBA00022842"/>
    </source>
</evidence>
<comment type="pathway">
    <text evidence="3">Carbohydrate biosynthesis; gluconeogenesis.</text>
</comment>
<evidence type="ECO:0000256" key="1">
    <source>
        <dbReference type="ARBA" id="ARBA00001946"/>
    </source>
</evidence>
<dbReference type="InterPro" id="IPR013815">
    <property type="entry name" value="ATP_grasp_subdomain_1"/>
</dbReference>
<dbReference type="EMBL" id="JBHSPW010000024">
    <property type="protein sequence ID" value="MFC5897536.1"/>
    <property type="molecule type" value="Genomic_DNA"/>
</dbReference>
<protein>
    <recommendedName>
        <fullName evidence="6">Phosphoenolpyruvate synthase</fullName>
        <ecNumber evidence="5">2.7.9.2</ecNumber>
    </recommendedName>
    <alternativeName>
        <fullName evidence="13">Pyruvate, water dikinase</fullName>
    </alternativeName>
</protein>
<evidence type="ECO:0000256" key="8">
    <source>
        <dbReference type="ARBA" id="ARBA00022723"/>
    </source>
</evidence>
<comment type="catalytic activity">
    <reaction evidence="14">
        <text>pyruvate + ATP + H2O = phosphoenolpyruvate + AMP + phosphate + 2 H(+)</text>
        <dbReference type="Rhea" id="RHEA:11364"/>
        <dbReference type="ChEBI" id="CHEBI:15361"/>
        <dbReference type="ChEBI" id="CHEBI:15377"/>
        <dbReference type="ChEBI" id="CHEBI:15378"/>
        <dbReference type="ChEBI" id="CHEBI:30616"/>
        <dbReference type="ChEBI" id="CHEBI:43474"/>
        <dbReference type="ChEBI" id="CHEBI:58702"/>
        <dbReference type="ChEBI" id="CHEBI:456215"/>
        <dbReference type="EC" id="2.7.9.2"/>
    </reaction>
</comment>
<comment type="similarity">
    <text evidence="4">Belongs to the PEP-utilizing enzyme family.</text>
</comment>
<evidence type="ECO:0000256" key="6">
    <source>
        <dbReference type="ARBA" id="ARBA00021623"/>
    </source>
</evidence>
<name>A0ABW1FTQ2_9ACTN</name>
<evidence type="ECO:0000256" key="13">
    <source>
        <dbReference type="ARBA" id="ARBA00033470"/>
    </source>
</evidence>
<feature type="domain" description="Pyruvate phosphate dikinase AMP/ATP-binding" evidence="15">
    <location>
        <begin position="74"/>
        <end position="301"/>
    </location>
</feature>
<dbReference type="PANTHER" id="PTHR43030">
    <property type="entry name" value="PHOSPHOENOLPYRUVATE SYNTHASE"/>
    <property type="match status" value="1"/>
</dbReference>
<comment type="function">
    <text evidence="2">Catalyzes the phosphorylation of pyruvate to phosphoenolpyruvate.</text>
</comment>
<evidence type="ECO:0000256" key="9">
    <source>
        <dbReference type="ARBA" id="ARBA00022741"/>
    </source>
</evidence>
<comment type="caution">
    <text evidence="16">The sequence shown here is derived from an EMBL/GenBank/DDBJ whole genome shotgun (WGS) entry which is preliminary data.</text>
</comment>
<evidence type="ECO:0000256" key="11">
    <source>
        <dbReference type="ARBA" id="ARBA00022840"/>
    </source>
</evidence>
<sequence length="311" mass="33533">MFTHVYFSAFRISGTEAAMTVEVHWLGTPQTHRADVVGGKVANLSRLAERQPVPPGFCVFGHSSEELATEFAADGITSAYRELAARQEQNEPAVAVRSSAVDEDGEHTSFAGLNETYLNVVGEKAVVDAVRACVASFRSERALAYRSKWGLDAPDQFAVLVQQLVTADVAGVAFSVDPVTHSGSTVVVNSSWGLGESIVGGTVTPDTYRVDRASWDVTERRIADKARMTVPAPAGVRELPVPRQLRSTETLSDAQVVRTARLAVQLEEQMGWPADVEFAWSAERLYLLQCRPVTALHTSEEAGSTAGGRTA</sequence>
<keyword evidence="8" id="KW-0479">Metal-binding</keyword>
<dbReference type="Proteomes" id="UP001596241">
    <property type="component" value="Unassembled WGS sequence"/>
</dbReference>
<evidence type="ECO:0000259" key="15">
    <source>
        <dbReference type="Pfam" id="PF01326"/>
    </source>
</evidence>
<dbReference type="EC" id="2.7.9.2" evidence="5"/>
<evidence type="ECO:0000256" key="7">
    <source>
        <dbReference type="ARBA" id="ARBA00022679"/>
    </source>
</evidence>
<dbReference type="Gene3D" id="3.30.470.20">
    <property type="entry name" value="ATP-grasp fold, B domain"/>
    <property type="match status" value="1"/>
</dbReference>
<evidence type="ECO:0000256" key="14">
    <source>
        <dbReference type="ARBA" id="ARBA00047700"/>
    </source>
</evidence>
<evidence type="ECO:0000256" key="3">
    <source>
        <dbReference type="ARBA" id="ARBA00004742"/>
    </source>
</evidence>
<keyword evidence="11" id="KW-0067">ATP-binding</keyword>
<dbReference type="InterPro" id="IPR002192">
    <property type="entry name" value="PPDK_AMP/ATP-bd"/>
</dbReference>
<evidence type="ECO:0000256" key="2">
    <source>
        <dbReference type="ARBA" id="ARBA00002988"/>
    </source>
</evidence>
<keyword evidence="10" id="KW-0418">Kinase</keyword>
<gene>
    <name evidence="16" type="ORF">ACFP3M_32510</name>
</gene>
<keyword evidence="17" id="KW-1185">Reference proteome</keyword>
<evidence type="ECO:0000313" key="16">
    <source>
        <dbReference type="EMBL" id="MFC5897536.1"/>
    </source>
</evidence>
<organism evidence="16 17">
    <name type="scientific">Streptomyces ramulosus</name>
    <dbReference type="NCBI Taxonomy" id="47762"/>
    <lineage>
        <taxon>Bacteria</taxon>
        <taxon>Bacillati</taxon>
        <taxon>Actinomycetota</taxon>
        <taxon>Actinomycetes</taxon>
        <taxon>Kitasatosporales</taxon>
        <taxon>Streptomycetaceae</taxon>
        <taxon>Streptomyces</taxon>
    </lineage>
</organism>
<evidence type="ECO:0000256" key="4">
    <source>
        <dbReference type="ARBA" id="ARBA00007837"/>
    </source>
</evidence>